<accession>A0A8J2V6C6</accession>
<evidence type="ECO:0000256" key="3">
    <source>
        <dbReference type="ARBA" id="ARBA00022989"/>
    </source>
</evidence>
<evidence type="ECO:0000313" key="11">
    <source>
        <dbReference type="Proteomes" id="UP000613582"/>
    </source>
</evidence>
<keyword evidence="11" id="KW-1185">Reference proteome</keyword>
<dbReference type="GO" id="GO:0050479">
    <property type="term" value="F:glyceryl-ether monooxygenase activity"/>
    <property type="evidence" value="ECO:0007669"/>
    <property type="project" value="TreeGrafter"/>
</dbReference>
<feature type="region of interest" description="Disordered" evidence="7">
    <location>
        <begin position="269"/>
        <end position="291"/>
    </location>
</feature>
<dbReference type="EMBL" id="BMGH01000001">
    <property type="protein sequence ID" value="GGD11385.1"/>
    <property type="molecule type" value="Genomic_DNA"/>
</dbReference>
<name>A0A8J2V6C6_9PROT</name>
<dbReference type="GO" id="GO:0016020">
    <property type="term" value="C:membrane"/>
    <property type="evidence" value="ECO:0007669"/>
    <property type="project" value="GOC"/>
</dbReference>
<dbReference type="GO" id="GO:0008610">
    <property type="term" value="P:lipid biosynthetic process"/>
    <property type="evidence" value="ECO:0007669"/>
    <property type="project" value="InterPro"/>
</dbReference>
<organism evidence="10 11">
    <name type="scientific">Aquisalinus flavus</name>
    <dbReference type="NCBI Taxonomy" id="1526572"/>
    <lineage>
        <taxon>Bacteria</taxon>
        <taxon>Pseudomonadati</taxon>
        <taxon>Pseudomonadota</taxon>
        <taxon>Alphaproteobacteria</taxon>
        <taxon>Parvularculales</taxon>
        <taxon>Parvularculaceae</taxon>
        <taxon>Aquisalinus</taxon>
    </lineage>
</organism>
<dbReference type="GO" id="GO:0012505">
    <property type="term" value="C:endomembrane system"/>
    <property type="evidence" value="ECO:0007669"/>
    <property type="project" value="UniProtKB-SubCell"/>
</dbReference>
<dbReference type="AlphaFoldDB" id="A0A8J2V6C6"/>
<dbReference type="PANTHER" id="PTHR21624">
    <property type="entry name" value="STEROL DESATURASE-RELATED PROTEIN"/>
    <property type="match status" value="1"/>
</dbReference>
<feature type="transmembrane region" description="Helical" evidence="8">
    <location>
        <begin position="45"/>
        <end position="66"/>
    </location>
</feature>
<reference evidence="10" key="2">
    <citation type="submission" date="2020-09" db="EMBL/GenBank/DDBJ databases">
        <authorList>
            <person name="Sun Q."/>
            <person name="Zhou Y."/>
        </authorList>
    </citation>
    <scope>NUCLEOTIDE SEQUENCE</scope>
    <source>
        <strain evidence="10">CGMCC 1.12921</strain>
    </source>
</reference>
<sequence length="291" mass="32716">MPVLQPSVLFLVAVLVLSVIEYRWRVRTGRGYDLAALGGTLGTMAGQVLIKGIINGGIGIAMLGVFSLAPAQWPLEDWRTWLAGFLVLEFFYYWQHRFSHTIRWFWASHAVHHSANELTLPAAARLSWTAGISGIWVFFLPMIMLGFHPLLVATLLMMNLQYQYFIHTEAVGRLGPLEWLFNTPSHHRVHHGSNPEYLDRNFGGVLIVFDHLFGTFQAERPDIPAVYGLTRPLRSNNPFVIAFHEWGNLIGDVRKAGSARGVFHALFGRPGRQPDTHDSTDRLASPALPVE</sequence>
<keyword evidence="5" id="KW-0443">Lipid metabolism</keyword>
<comment type="subcellular location">
    <subcellularLocation>
        <location evidence="1">Endomembrane system</location>
        <topology evidence="1">Multi-pass membrane protein</topology>
    </subcellularLocation>
</comment>
<evidence type="ECO:0000256" key="4">
    <source>
        <dbReference type="ARBA" id="ARBA00023002"/>
    </source>
</evidence>
<evidence type="ECO:0000256" key="2">
    <source>
        <dbReference type="ARBA" id="ARBA00022692"/>
    </source>
</evidence>
<feature type="domain" description="Fatty acid hydroxylase" evidence="9">
    <location>
        <begin position="81"/>
        <end position="215"/>
    </location>
</feature>
<dbReference type="GO" id="GO:0006643">
    <property type="term" value="P:membrane lipid metabolic process"/>
    <property type="evidence" value="ECO:0007669"/>
    <property type="project" value="TreeGrafter"/>
</dbReference>
<feature type="transmembrane region" description="Helical" evidence="8">
    <location>
        <begin position="135"/>
        <end position="158"/>
    </location>
</feature>
<reference evidence="10" key="1">
    <citation type="journal article" date="2014" name="Int. J. Syst. Evol. Microbiol.">
        <title>Complete genome sequence of Corynebacterium casei LMG S-19264T (=DSM 44701T), isolated from a smear-ripened cheese.</title>
        <authorList>
            <consortium name="US DOE Joint Genome Institute (JGI-PGF)"/>
            <person name="Walter F."/>
            <person name="Albersmeier A."/>
            <person name="Kalinowski J."/>
            <person name="Ruckert C."/>
        </authorList>
    </citation>
    <scope>NUCLEOTIDE SEQUENCE</scope>
    <source>
        <strain evidence="10">CGMCC 1.12921</strain>
    </source>
</reference>
<evidence type="ECO:0000256" key="5">
    <source>
        <dbReference type="ARBA" id="ARBA00023098"/>
    </source>
</evidence>
<feature type="transmembrane region" description="Helical" evidence="8">
    <location>
        <begin position="6"/>
        <end position="24"/>
    </location>
</feature>
<keyword evidence="6 8" id="KW-0472">Membrane</keyword>
<dbReference type="InterPro" id="IPR006694">
    <property type="entry name" value="Fatty_acid_hydroxylase"/>
</dbReference>
<dbReference type="GO" id="GO:0005506">
    <property type="term" value="F:iron ion binding"/>
    <property type="evidence" value="ECO:0007669"/>
    <property type="project" value="InterPro"/>
</dbReference>
<dbReference type="Pfam" id="PF04116">
    <property type="entry name" value="FA_hydroxylase"/>
    <property type="match status" value="1"/>
</dbReference>
<protein>
    <recommendedName>
        <fullName evidence="9">Fatty acid hydroxylase domain-containing protein</fullName>
    </recommendedName>
</protein>
<keyword evidence="3 8" id="KW-1133">Transmembrane helix</keyword>
<evidence type="ECO:0000259" key="9">
    <source>
        <dbReference type="Pfam" id="PF04116"/>
    </source>
</evidence>
<keyword evidence="4" id="KW-0560">Oxidoreductase</keyword>
<dbReference type="RefSeq" id="WP_188158538.1">
    <property type="nucleotide sequence ID" value="NZ_BMGH01000001.1"/>
</dbReference>
<dbReference type="Proteomes" id="UP000613582">
    <property type="component" value="Unassembled WGS sequence"/>
</dbReference>
<keyword evidence="2 8" id="KW-0812">Transmembrane</keyword>
<evidence type="ECO:0000256" key="6">
    <source>
        <dbReference type="ARBA" id="ARBA00023136"/>
    </source>
</evidence>
<comment type="caution">
    <text evidence="10">The sequence shown here is derived from an EMBL/GenBank/DDBJ whole genome shotgun (WGS) entry which is preliminary data.</text>
</comment>
<feature type="transmembrane region" description="Helical" evidence="8">
    <location>
        <begin position="78"/>
        <end position="94"/>
    </location>
</feature>
<gene>
    <name evidence="10" type="ORF">GCM10011342_20230</name>
</gene>
<dbReference type="PANTHER" id="PTHR21624:SF1">
    <property type="entry name" value="ALKYLGLYCEROL MONOOXYGENASE"/>
    <property type="match status" value="1"/>
</dbReference>
<feature type="compositionally biased region" description="Basic and acidic residues" evidence="7">
    <location>
        <begin position="272"/>
        <end position="281"/>
    </location>
</feature>
<evidence type="ECO:0000256" key="7">
    <source>
        <dbReference type="SAM" id="MobiDB-lite"/>
    </source>
</evidence>
<evidence type="ECO:0000256" key="8">
    <source>
        <dbReference type="SAM" id="Phobius"/>
    </source>
</evidence>
<proteinExistence type="predicted"/>
<dbReference type="InterPro" id="IPR051689">
    <property type="entry name" value="Sterol_desaturase/TMEM195"/>
</dbReference>
<evidence type="ECO:0000313" key="10">
    <source>
        <dbReference type="EMBL" id="GGD11385.1"/>
    </source>
</evidence>
<evidence type="ECO:0000256" key="1">
    <source>
        <dbReference type="ARBA" id="ARBA00004127"/>
    </source>
</evidence>